<dbReference type="Gramene" id="AET7Gv20833300.9">
    <property type="protein sequence ID" value="AET7Gv20833300.9"/>
    <property type="gene ID" value="AET7Gv20833300"/>
</dbReference>
<dbReference type="Proteomes" id="UP000015105">
    <property type="component" value="Chromosome 7D"/>
</dbReference>
<reference evidence="2" key="5">
    <citation type="journal article" date="2021" name="G3 (Bethesda)">
        <title>Aegilops tauschii genome assembly Aet v5.0 features greater sequence contiguity and improved annotation.</title>
        <authorList>
            <person name="Wang L."/>
            <person name="Zhu T."/>
            <person name="Rodriguez J.C."/>
            <person name="Deal K.R."/>
            <person name="Dubcovsky J."/>
            <person name="McGuire P.E."/>
            <person name="Lux T."/>
            <person name="Spannagl M."/>
            <person name="Mayer K.F.X."/>
            <person name="Baldrich P."/>
            <person name="Meyers B.C."/>
            <person name="Huo N."/>
            <person name="Gu Y.Q."/>
            <person name="Zhou H."/>
            <person name="Devos K.M."/>
            <person name="Bennetzen J.L."/>
            <person name="Unver T."/>
            <person name="Budak H."/>
            <person name="Gulick P.J."/>
            <person name="Galiba G."/>
            <person name="Kalapos B."/>
            <person name="Nelson D.R."/>
            <person name="Li P."/>
            <person name="You F.M."/>
            <person name="Luo M.C."/>
            <person name="Dvorak J."/>
        </authorList>
    </citation>
    <scope>NUCLEOTIDE SEQUENCE [LARGE SCALE GENOMIC DNA]</scope>
    <source>
        <strain evidence="2">cv. AL8/78</strain>
    </source>
</reference>
<evidence type="ECO:0000256" key="1">
    <source>
        <dbReference type="SAM" id="Phobius"/>
    </source>
</evidence>
<sequence>MRDPSVCSSLGALFLLLLFFCYILINPFVNYGWML</sequence>
<protein>
    <submittedName>
        <fullName evidence="2">Uncharacterized protein</fullName>
    </submittedName>
</protein>
<proteinExistence type="predicted"/>
<evidence type="ECO:0000313" key="3">
    <source>
        <dbReference type="Proteomes" id="UP000015105"/>
    </source>
</evidence>
<organism evidence="2 3">
    <name type="scientific">Aegilops tauschii subsp. strangulata</name>
    <name type="common">Goatgrass</name>
    <dbReference type="NCBI Taxonomy" id="200361"/>
    <lineage>
        <taxon>Eukaryota</taxon>
        <taxon>Viridiplantae</taxon>
        <taxon>Streptophyta</taxon>
        <taxon>Embryophyta</taxon>
        <taxon>Tracheophyta</taxon>
        <taxon>Spermatophyta</taxon>
        <taxon>Magnoliopsida</taxon>
        <taxon>Liliopsida</taxon>
        <taxon>Poales</taxon>
        <taxon>Poaceae</taxon>
        <taxon>BOP clade</taxon>
        <taxon>Pooideae</taxon>
        <taxon>Triticodae</taxon>
        <taxon>Triticeae</taxon>
        <taxon>Triticinae</taxon>
        <taxon>Aegilops</taxon>
    </lineage>
</organism>
<dbReference type="EnsemblPlants" id="AET7Gv20833300.9">
    <property type="protein sequence ID" value="AET7Gv20833300.9"/>
    <property type="gene ID" value="AET7Gv20833300"/>
</dbReference>
<keyword evidence="1" id="KW-0472">Membrane</keyword>
<reference evidence="2" key="3">
    <citation type="journal article" date="2017" name="Nature">
        <title>Genome sequence of the progenitor of the wheat D genome Aegilops tauschii.</title>
        <authorList>
            <person name="Luo M.C."/>
            <person name="Gu Y.Q."/>
            <person name="Puiu D."/>
            <person name="Wang H."/>
            <person name="Twardziok S.O."/>
            <person name="Deal K.R."/>
            <person name="Huo N."/>
            <person name="Zhu T."/>
            <person name="Wang L."/>
            <person name="Wang Y."/>
            <person name="McGuire P.E."/>
            <person name="Liu S."/>
            <person name="Long H."/>
            <person name="Ramasamy R.K."/>
            <person name="Rodriguez J.C."/>
            <person name="Van S.L."/>
            <person name="Yuan L."/>
            <person name="Wang Z."/>
            <person name="Xia Z."/>
            <person name="Xiao L."/>
            <person name="Anderson O.D."/>
            <person name="Ouyang S."/>
            <person name="Liang Y."/>
            <person name="Zimin A.V."/>
            <person name="Pertea G."/>
            <person name="Qi P."/>
            <person name="Bennetzen J.L."/>
            <person name="Dai X."/>
            <person name="Dawson M.W."/>
            <person name="Muller H.G."/>
            <person name="Kugler K."/>
            <person name="Rivarola-Duarte L."/>
            <person name="Spannagl M."/>
            <person name="Mayer K.F.X."/>
            <person name="Lu F.H."/>
            <person name="Bevan M.W."/>
            <person name="Leroy P."/>
            <person name="Li P."/>
            <person name="You F.M."/>
            <person name="Sun Q."/>
            <person name="Liu Z."/>
            <person name="Lyons E."/>
            <person name="Wicker T."/>
            <person name="Salzberg S.L."/>
            <person name="Devos K.M."/>
            <person name="Dvorak J."/>
        </authorList>
    </citation>
    <scope>NUCLEOTIDE SEQUENCE [LARGE SCALE GENOMIC DNA]</scope>
    <source>
        <strain evidence="2">cv. AL8/78</strain>
    </source>
</reference>
<keyword evidence="1" id="KW-0812">Transmembrane</keyword>
<keyword evidence="1" id="KW-1133">Transmembrane helix</keyword>
<reference evidence="2" key="4">
    <citation type="submission" date="2019-03" db="UniProtKB">
        <authorList>
            <consortium name="EnsemblPlants"/>
        </authorList>
    </citation>
    <scope>IDENTIFICATION</scope>
</reference>
<keyword evidence="3" id="KW-1185">Reference proteome</keyword>
<dbReference type="AlphaFoldDB" id="A0A453S6H1"/>
<evidence type="ECO:0000313" key="2">
    <source>
        <dbReference type="EnsemblPlants" id="AET7Gv20833300.9"/>
    </source>
</evidence>
<feature type="transmembrane region" description="Helical" evidence="1">
    <location>
        <begin position="12"/>
        <end position="33"/>
    </location>
</feature>
<reference evidence="3" key="1">
    <citation type="journal article" date="2014" name="Science">
        <title>Ancient hybridizations among the ancestral genomes of bread wheat.</title>
        <authorList>
            <consortium name="International Wheat Genome Sequencing Consortium,"/>
            <person name="Marcussen T."/>
            <person name="Sandve S.R."/>
            <person name="Heier L."/>
            <person name="Spannagl M."/>
            <person name="Pfeifer M."/>
            <person name="Jakobsen K.S."/>
            <person name="Wulff B.B."/>
            <person name="Steuernagel B."/>
            <person name="Mayer K.F."/>
            <person name="Olsen O.A."/>
        </authorList>
    </citation>
    <scope>NUCLEOTIDE SEQUENCE [LARGE SCALE GENOMIC DNA]</scope>
    <source>
        <strain evidence="3">cv. AL8/78</strain>
    </source>
</reference>
<accession>A0A453S6H1</accession>
<reference evidence="3" key="2">
    <citation type="journal article" date="2017" name="Nat. Plants">
        <title>The Aegilops tauschii genome reveals multiple impacts of transposons.</title>
        <authorList>
            <person name="Zhao G."/>
            <person name="Zou C."/>
            <person name="Li K."/>
            <person name="Wang K."/>
            <person name="Li T."/>
            <person name="Gao L."/>
            <person name="Zhang X."/>
            <person name="Wang H."/>
            <person name="Yang Z."/>
            <person name="Liu X."/>
            <person name="Jiang W."/>
            <person name="Mao L."/>
            <person name="Kong X."/>
            <person name="Jiao Y."/>
            <person name="Jia J."/>
        </authorList>
    </citation>
    <scope>NUCLEOTIDE SEQUENCE [LARGE SCALE GENOMIC DNA]</scope>
    <source>
        <strain evidence="3">cv. AL8/78</strain>
    </source>
</reference>
<name>A0A453S6H1_AEGTS</name>